<name>A0A7J7LQW2_9MAGN</name>
<dbReference type="AlphaFoldDB" id="A0A7J7LQW2"/>
<accession>A0A7J7LQW2</accession>
<organism evidence="7 8">
    <name type="scientific">Kingdonia uniflora</name>
    <dbReference type="NCBI Taxonomy" id="39325"/>
    <lineage>
        <taxon>Eukaryota</taxon>
        <taxon>Viridiplantae</taxon>
        <taxon>Streptophyta</taxon>
        <taxon>Embryophyta</taxon>
        <taxon>Tracheophyta</taxon>
        <taxon>Spermatophyta</taxon>
        <taxon>Magnoliopsida</taxon>
        <taxon>Ranunculales</taxon>
        <taxon>Circaeasteraceae</taxon>
        <taxon>Kingdonia</taxon>
    </lineage>
</organism>
<keyword evidence="4" id="KW-0175">Coiled coil</keyword>
<dbReference type="InterPro" id="IPR039678">
    <property type="entry name" value="CTNNBL1"/>
</dbReference>
<evidence type="ECO:0000256" key="3">
    <source>
        <dbReference type="ARBA" id="ARBA00022737"/>
    </source>
</evidence>
<dbReference type="PANTHER" id="PTHR14978:SF0">
    <property type="entry name" value="BETA-CATENIN-LIKE PROTEIN 1"/>
    <property type="match status" value="1"/>
</dbReference>
<reference evidence="7 8" key="1">
    <citation type="journal article" date="2020" name="IScience">
        <title>Genome Sequencing of the Endangered Kingdonia uniflora (Circaeasteraceae, Ranunculales) Reveals Potential Mechanisms of Evolutionary Specialization.</title>
        <authorList>
            <person name="Sun Y."/>
            <person name="Deng T."/>
            <person name="Zhang A."/>
            <person name="Moore M.J."/>
            <person name="Landis J.B."/>
            <person name="Lin N."/>
            <person name="Zhang H."/>
            <person name="Zhang X."/>
            <person name="Huang J."/>
            <person name="Zhang X."/>
            <person name="Sun H."/>
            <person name="Wang H."/>
        </authorList>
    </citation>
    <scope>NUCLEOTIDE SEQUENCE [LARGE SCALE GENOMIC DNA]</scope>
    <source>
        <strain evidence="7">TB1705</strain>
        <tissue evidence="7">Leaf</tissue>
    </source>
</reference>
<evidence type="ECO:0000313" key="8">
    <source>
        <dbReference type="Proteomes" id="UP000541444"/>
    </source>
</evidence>
<keyword evidence="8" id="KW-1185">Reference proteome</keyword>
<dbReference type="InterPro" id="IPR013180">
    <property type="entry name" value="CTNNBL1_N"/>
</dbReference>
<evidence type="ECO:0000256" key="4">
    <source>
        <dbReference type="ARBA" id="ARBA00023054"/>
    </source>
</evidence>
<proteinExistence type="predicted"/>
<evidence type="ECO:0000256" key="2">
    <source>
        <dbReference type="ARBA" id="ARBA00022553"/>
    </source>
</evidence>
<dbReference type="EMBL" id="JACGCM010002086">
    <property type="protein sequence ID" value="KAF6145035.1"/>
    <property type="molecule type" value="Genomic_DNA"/>
</dbReference>
<dbReference type="InterPro" id="IPR011989">
    <property type="entry name" value="ARM-like"/>
</dbReference>
<dbReference type="GO" id="GO:0005681">
    <property type="term" value="C:spliceosomal complex"/>
    <property type="evidence" value="ECO:0007669"/>
    <property type="project" value="TreeGrafter"/>
</dbReference>
<comment type="caution">
    <text evidence="7">The sequence shown here is derived from an EMBL/GenBank/DDBJ whole genome shotgun (WGS) entry which is preliminary data.</text>
</comment>
<dbReference type="Gene3D" id="1.25.10.10">
    <property type="entry name" value="Leucine-rich Repeat Variant"/>
    <property type="match status" value="1"/>
</dbReference>
<feature type="non-terminal residue" evidence="7">
    <location>
        <position position="1"/>
    </location>
</feature>
<evidence type="ECO:0000259" key="6">
    <source>
        <dbReference type="Pfam" id="PF08216"/>
    </source>
</evidence>
<dbReference type="Proteomes" id="UP000541444">
    <property type="component" value="Unassembled WGS sequence"/>
</dbReference>
<gene>
    <name evidence="7" type="ORF">GIB67_013386</name>
</gene>
<comment type="subcellular location">
    <subcellularLocation>
        <location evidence="1">Nucleus</location>
    </subcellularLocation>
</comment>
<keyword evidence="5" id="KW-0539">Nucleus</keyword>
<evidence type="ECO:0000256" key="1">
    <source>
        <dbReference type="ARBA" id="ARBA00004123"/>
    </source>
</evidence>
<evidence type="ECO:0000256" key="5">
    <source>
        <dbReference type="ARBA" id="ARBA00023242"/>
    </source>
</evidence>
<dbReference type="PANTHER" id="PTHR14978">
    <property type="entry name" value="BETA-CATENIN-LIKE PROTEIN 1 NUCLEAR ASSOCIATED PROTEIN"/>
    <property type="match status" value="1"/>
</dbReference>
<protein>
    <recommendedName>
        <fullName evidence="6">Beta-catenin-like protein 1 N-terminal domain-containing protein</fullName>
    </recommendedName>
</protein>
<keyword evidence="2" id="KW-0597">Phosphoprotein</keyword>
<dbReference type="Pfam" id="PF08216">
    <property type="entry name" value="CTNNBL"/>
    <property type="match status" value="1"/>
</dbReference>
<keyword evidence="3" id="KW-0677">Repeat</keyword>
<evidence type="ECO:0000313" key="7">
    <source>
        <dbReference type="EMBL" id="KAF6145035.1"/>
    </source>
</evidence>
<dbReference type="OrthoDB" id="1704684at2759"/>
<sequence>GILRGSRRDRLLSKFVESEYEKIDRLMELYTRYSDRVKAEIERMDRLEFDGLKMDDKERYNRKLESGLYCLQLIVVILGHIWSSEHPSIRARIELLLRQQKLSKRDVRDVLQVMDVVVHVGL</sequence>
<feature type="domain" description="Beta-catenin-like protein 1 N-terminal" evidence="6">
    <location>
        <begin position="7"/>
        <end position="112"/>
    </location>
</feature>